<dbReference type="STRING" id="391037.Sare_4954"/>
<protein>
    <submittedName>
        <fullName evidence="8">FAD linked oxidase domain protein</fullName>
    </submittedName>
</protein>
<reference evidence="8" key="1">
    <citation type="submission" date="2007-10" db="EMBL/GenBank/DDBJ databases">
        <title>Complete sequence of Salinispora arenicola CNS-205.</title>
        <authorList>
            <consortium name="US DOE Joint Genome Institute"/>
            <person name="Copeland A."/>
            <person name="Lucas S."/>
            <person name="Lapidus A."/>
            <person name="Barry K."/>
            <person name="Glavina del Rio T."/>
            <person name="Dalin E."/>
            <person name="Tice H."/>
            <person name="Pitluck S."/>
            <person name="Foster B."/>
            <person name="Schmutz J."/>
            <person name="Larimer F."/>
            <person name="Land M."/>
            <person name="Hauser L."/>
            <person name="Kyrpides N."/>
            <person name="Ivanova N."/>
            <person name="Jensen P.R."/>
            <person name="Moore B.S."/>
            <person name="Penn K."/>
            <person name="Jenkins C."/>
            <person name="Udwary D."/>
            <person name="Xiang L."/>
            <person name="Gontang E."/>
            <person name="Richardson P."/>
        </authorList>
    </citation>
    <scope>NUCLEOTIDE SEQUENCE [LARGE SCALE GENOMIC DNA]</scope>
    <source>
        <strain evidence="8">CNS-205</strain>
    </source>
</reference>
<organism evidence="8">
    <name type="scientific">Salinispora arenicola (strain CNS-205)</name>
    <dbReference type="NCBI Taxonomy" id="391037"/>
    <lineage>
        <taxon>Bacteria</taxon>
        <taxon>Bacillati</taxon>
        <taxon>Actinomycetota</taxon>
        <taxon>Actinomycetes</taxon>
        <taxon>Micromonosporales</taxon>
        <taxon>Micromonosporaceae</taxon>
        <taxon>Salinispora</taxon>
    </lineage>
</organism>
<dbReference type="Gene3D" id="3.30.43.10">
    <property type="entry name" value="Uridine Diphospho-n-acetylenolpyruvylglucosamine Reductase, domain 2"/>
    <property type="match status" value="1"/>
</dbReference>
<keyword evidence="3" id="KW-0285">Flavoprotein</keyword>
<sequence length="462" mass="49585">MIGFDPETCTWSTATGGRLIAVPKVAGEFSVAETDLAHAARDFGNQVRLRPAAVLRPGSAADVAAIVRFGRRCGLPVVPRGGGHSVDGQAQVRDGIVVDLATLVKVRAVGSDRVSVDGGTSWREVLAATLPVHLAPPVLPDYLDLTVGGTLSAGGIGGGSHRYGCQADNVHELDVVTPEGDLVTCSATQDAGLFDAVRATQGEYGIITRATIALIPVPGTARRYQLAYHDVGAFLADQRRLVGDQRFDHLLGLPRYVDNVGWRYLLEAVKLFDPPDEPDDEALLADLTDDRAALEVTTVSYAEFLGRVDALEAQLRELGSWQRDPHPRCNLLLPGRHAEAFLAWVFASLGPQDIGLGGGILLYLIPTARFGTPHMPRPDDDTTVVFSLLRTAPPDDPETLARMRRDNETLRVAVRRLGGASYAYRSTHHDANHKVPEGHPARVADRAGKASPAKVGTGSRRR</sequence>
<dbReference type="InterPro" id="IPR036318">
    <property type="entry name" value="FAD-bd_PCMH-like_sf"/>
</dbReference>
<evidence type="ECO:0000256" key="2">
    <source>
        <dbReference type="ARBA" id="ARBA00005466"/>
    </source>
</evidence>
<dbReference type="InterPro" id="IPR006093">
    <property type="entry name" value="Oxy_OxRdtase_FAD_BS"/>
</dbReference>
<dbReference type="Gene3D" id="3.40.462.10">
    <property type="entry name" value="FAD-linked oxidases, C-terminal domain"/>
    <property type="match status" value="1"/>
</dbReference>
<proteinExistence type="inferred from homology"/>
<dbReference type="KEGG" id="saq:Sare_4954"/>
<evidence type="ECO:0000256" key="4">
    <source>
        <dbReference type="ARBA" id="ARBA00022827"/>
    </source>
</evidence>
<dbReference type="PATRIC" id="fig|391037.6.peg.5000"/>
<dbReference type="GO" id="GO:0019139">
    <property type="term" value="F:cytokinin dehydrogenase activity"/>
    <property type="evidence" value="ECO:0007669"/>
    <property type="project" value="InterPro"/>
</dbReference>
<gene>
    <name evidence="8" type="ordered locus">Sare_4954</name>
</gene>
<dbReference type="GO" id="GO:0009690">
    <property type="term" value="P:cytokinin metabolic process"/>
    <property type="evidence" value="ECO:0007669"/>
    <property type="project" value="InterPro"/>
</dbReference>
<feature type="compositionally biased region" description="Basic and acidic residues" evidence="6">
    <location>
        <begin position="427"/>
        <end position="448"/>
    </location>
</feature>
<dbReference type="Pfam" id="PF09265">
    <property type="entry name" value="Cytokin-bind"/>
    <property type="match status" value="1"/>
</dbReference>
<dbReference type="InterPro" id="IPR016170">
    <property type="entry name" value="Cytok_DH_C_sf"/>
</dbReference>
<dbReference type="InterPro" id="IPR015345">
    <property type="entry name" value="Cytokinin_DH_FAD/cytokin-bd"/>
</dbReference>
<evidence type="ECO:0000256" key="3">
    <source>
        <dbReference type="ARBA" id="ARBA00022630"/>
    </source>
</evidence>
<dbReference type="OrthoDB" id="6278354at2"/>
<dbReference type="InterPro" id="IPR050432">
    <property type="entry name" value="FAD-linked_Oxidoreductases_BP"/>
</dbReference>
<comment type="similarity">
    <text evidence="2">Belongs to the oxygen-dependent FAD-linked oxidoreductase family.</text>
</comment>
<name>A8LW96_SALAI</name>
<evidence type="ECO:0000256" key="6">
    <source>
        <dbReference type="SAM" id="MobiDB-lite"/>
    </source>
</evidence>
<dbReference type="SUPFAM" id="SSF56176">
    <property type="entry name" value="FAD-binding/transporter-associated domain-like"/>
    <property type="match status" value="1"/>
</dbReference>
<dbReference type="Pfam" id="PF01565">
    <property type="entry name" value="FAD_binding_4"/>
    <property type="match status" value="1"/>
</dbReference>
<evidence type="ECO:0000313" key="8">
    <source>
        <dbReference type="EMBL" id="ABW00701.1"/>
    </source>
</evidence>
<feature type="region of interest" description="Disordered" evidence="6">
    <location>
        <begin position="423"/>
        <end position="462"/>
    </location>
</feature>
<dbReference type="InterPro" id="IPR016164">
    <property type="entry name" value="FAD-linked_Oxase-like_C"/>
</dbReference>
<accession>A8LW96</accession>
<dbReference type="GO" id="GO:0071949">
    <property type="term" value="F:FAD binding"/>
    <property type="evidence" value="ECO:0007669"/>
    <property type="project" value="InterPro"/>
</dbReference>
<comment type="cofactor">
    <cofactor evidence="1">
        <name>FAD</name>
        <dbReference type="ChEBI" id="CHEBI:57692"/>
    </cofactor>
</comment>
<keyword evidence="5" id="KW-0560">Oxidoreductase</keyword>
<dbReference type="SUPFAM" id="SSF55103">
    <property type="entry name" value="FAD-linked oxidases, C-terminal domain"/>
    <property type="match status" value="1"/>
</dbReference>
<dbReference type="PANTHER" id="PTHR13878">
    <property type="entry name" value="GULONOLACTONE OXIDASE"/>
    <property type="match status" value="1"/>
</dbReference>
<dbReference type="InterPro" id="IPR006094">
    <property type="entry name" value="Oxid_FAD_bind_N"/>
</dbReference>
<dbReference type="InterPro" id="IPR016169">
    <property type="entry name" value="FAD-bd_PCMH_sub2"/>
</dbReference>
<evidence type="ECO:0000256" key="5">
    <source>
        <dbReference type="ARBA" id="ARBA00023002"/>
    </source>
</evidence>
<dbReference type="Gene3D" id="3.30.465.10">
    <property type="match status" value="1"/>
</dbReference>
<dbReference type="eggNOG" id="COG0277">
    <property type="taxonomic scope" value="Bacteria"/>
</dbReference>
<feature type="domain" description="FAD-binding PCMH-type" evidence="7">
    <location>
        <begin position="47"/>
        <end position="217"/>
    </location>
</feature>
<dbReference type="PANTHER" id="PTHR13878:SF53">
    <property type="entry name" value="CYTOKININ DEHYDROGENASE 6"/>
    <property type="match status" value="1"/>
</dbReference>
<dbReference type="InterPro" id="IPR016167">
    <property type="entry name" value="FAD-bd_PCMH_sub1"/>
</dbReference>
<keyword evidence="4" id="KW-0274">FAD</keyword>
<dbReference type="EMBL" id="CP000850">
    <property type="protein sequence ID" value="ABW00701.1"/>
    <property type="molecule type" value="Genomic_DNA"/>
</dbReference>
<dbReference type="AlphaFoldDB" id="A8LW96"/>
<dbReference type="InterPro" id="IPR016166">
    <property type="entry name" value="FAD-bd_PCMH"/>
</dbReference>
<evidence type="ECO:0000259" key="7">
    <source>
        <dbReference type="PROSITE" id="PS51387"/>
    </source>
</evidence>
<dbReference type="PROSITE" id="PS00862">
    <property type="entry name" value="OX2_COVAL_FAD"/>
    <property type="match status" value="1"/>
</dbReference>
<dbReference type="PROSITE" id="PS51387">
    <property type="entry name" value="FAD_PCMH"/>
    <property type="match status" value="1"/>
</dbReference>
<dbReference type="HOGENOM" id="CLU_024955_1_1_11"/>
<evidence type="ECO:0000256" key="1">
    <source>
        <dbReference type="ARBA" id="ARBA00001974"/>
    </source>
</evidence>